<protein>
    <submittedName>
        <fullName evidence="3">Alpha/beta hydrolase family protein</fullName>
        <ecNumber evidence="3">3.4.-.-</ecNumber>
    </submittedName>
</protein>
<dbReference type="Gene3D" id="1.20.1440.110">
    <property type="entry name" value="acylaminoacyl peptidase"/>
    <property type="match status" value="1"/>
</dbReference>
<dbReference type="PANTHER" id="PTHR22946:SF12">
    <property type="entry name" value="CONIDIAL PIGMENT BIOSYNTHESIS PROTEIN AYG1 (AFU_ORTHOLOGUE AFUA_2G17550)"/>
    <property type="match status" value="1"/>
</dbReference>
<dbReference type="SUPFAM" id="SSF53474">
    <property type="entry name" value="alpha/beta-Hydrolases"/>
    <property type="match status" value="1"/>
</dbReference>
<reference evidence="3 4" key="1">
    <citation type="submission" date="2024-09" db="EMBL/GenBank/DDBJ databases">
        <authorList>
            <person name="Sun Q."/>
            <person name="Mori K."/>
        </authorList>
    </citation>
    <scope>NUCLEOTIDE SEQUENCE [LARGE SCALE GENOMIC DNA]</scope>
    <source>
        <strain evidence="3 4">JCM 6917</strain>
    </source>
</reference>
<dbReference type="InterPro" id="IPR006311">
    <property type="entry name" value="TAT_signal"/>
</dbReference>
<dbReference type="EC" id="3.4.-.-" evidence="3"/>
<feature type="region of interest" description="Disordered" evidence="2">
    <location>
        <begin position="39"/>
        <end position="60"/>
    </location>
</feature>
<name>A0ABV5N6W4_9ACTN</name>
<evidence type="ECO:0000256" key="1">
    <source>
        <dbReference type="ARBA" id="ARBA00008645"/>
    </source>
</evidence>
<organism evidence="3 4">
    <name type="scientific">Streptomyces cinereospinus</name>
    <dbReference type="NCBI Taxonomy" id="285561"/>
    <lineage>
        <taxon>Bacteria</taxon>
        <taxon>Bacillati</taxon>
        <taxon>Actinomycetota</taxon>
        <taxon>Actinomycetes</taxon>
        <taxon>Kitasatosporales</taxon>
        <taxon>Streptomycetaceae</taxon>
        <taxon>Streptomyces</taxon>
    </lineage>
</organism>
<proteinExistence type="inferred from homology"/>
<keyword evidence="3" id="KW-0378">Hydrolase</keyword>
<dbReference type="PANTHER" id="PTHR22946">
    <property type="entry name" value="DIENELACTONE HYDROLASE DOMAIN-CONTAINING PROTEIN-RELATED"/>
    <property type="match status" value="1"/>
</dbReference>
<keyword evidence="4" id="KW-1185">Reference proteome</keyword>
<dbReference type="GO" id="GO:0016787">
    <property type="term" value="F:hydrolase activity"/>
    <property type="evidence" value="ECO:0007669"/>
    <property type="project" value="UniProtKB-KW"/>
</dbReference>
<evidence type="ECO:0000256" key="2">
    <source>
        <dbReference type="SAM" id="MobiDB-lite"/>
    </source>
</evidence>
<dbReference type="Proteomes" id="UP001589709">
    <property type="component" value="Unassembled WGS sequence"/>
</dbReference>
<dbReference type="InterPro" id="IPR050261">
    <property type="entry name" value="FrsA_esterase"/>
</dbReference>
<evidence type="ECO:0000313" key="3">
    <source>
        <dbReference type="EMBL" id="MFB9466046.1"/>
    </source>
</evidence>
<sequence>MTDVSDGSGGGTRRPTRRAALAGLVGGAGAVLAAGCTPTGAAPAAAPSPSGTASAPAGGAAPGAMTLFEDPAYNFSALMALGGAGAGAAETGEVLTAVNAVDRAGLSAQSYVTAFKKLGDQLMAAPEGGGADDQTTRWRALRAAQYYAQALFFVLGSDDPGSEERLYRAGRRAWDRFCDLCDPAPVKAAVPYGRTPLPVWFFRPEGAGGRRPTVILTNGSDGQNVDMWTYGVRAALERGWNALVYDGPGQGQLLFVDRVVFTPAWEKVVRPLVDWLVARPDVDTGRIALTGLSMAGDLAPRAAAFEDRLAAVVAMPGCLTPWLGFPPEVRAIYTPDKKETNTVWTKEVVPELSAADAAALRKRFEPFSVQAMLDARRGRTFTDFHTPARRVQALDITDVVRRIKMPALVLDYEAEQFYPGQARRMFDKLTSPKEYVKLTAATGAQLHCSPMAPQQHCEVVFDWLEETLPGR</sequence>
<gene>
    <name evidence="3" type="ORF">ACFF45_25885</name>
</gene>
<dbReference type="EMBL" id="JBHMCY010000059">
    <property type="protein sequence ID" value="MFB9466046.1"/>
    <property type="molecule type" value="Genomic_DNA"/>
</dbReference>
<dbReference type="PROSITE" id="PS51318">
    <property type="entry name" value="TAT"/>
    <property type="match status" value="1"/>
</dbReference>
<dbReference type="Gene3D" id="3.40.50.1820">
    <property type="entry name" value="alpha/beta hydrolase"/>
    <property type="match status" value="1"/>
</dbReference>
<evidence type="ECO:0000313" key="4">
    <source>
        <dbReference type="Proteomes" id="UP001589709"/>
    </source>
</evidence>
<dbReference type="RefSeq" id="WP_381348862.1">
    <property type="nucleotide sequence ID" value="NZ_JBHMCY010000059.1"/>
</dbReference>
<dbReference type="InterPro" id="IPR029058">
    <property type="entry name" value="AB_hydrolase_fold"/>
</dbReference>
<accession>A0ABV5N6W4</accession>
<comment type="similarity">
    <text evidence="1">Belongs to the AB hydrolase superfamily.</text>
</comment>
<comment type="caution">
    <text evidence="3">The sequence shown here is derived from an EMBL/GenBank/DDBJ whole genome shotgun (WGS) entry which is preliminary data.</text>
</comment>